<dbReference type="SUPFAM" id="SSF53383">
    <property type="entry name" value="PLP-dependent transferases"/>
    <property type="match status" value="1"/>
</dbReference>
<dbReference type="InterPro" id="IPR015424">
    <property type="entry name" value="PyrdxlP-dep_Trfase"/>
</dbReference>
<dbReference type="InterPro" id="IPR015421">
    <property type="entry name" value="PyrdxlP-dep_Trfase_major"/>
</dbReference>
<dbReference type="Proteomes" id="UP001139700">
    <property type="component" value="Unassembled WGS sequence"/>
</dbReference>
<name>A0A9X1PDY9_9BACT</name>
<dbReference type="Gene3D" id="3.40.640.10">
    <property type="entry name" value="Type I PLP-dependent aspartate aminotransferase-like (Major domain)"/>
    <property type="match status" value="1"/>
</dbReference>
<dbReference type="InterPro" id="IPR051926">
    <property type="entry name" value="Ala_Aminotransferase"/>
</dbReference>
<dbReference type="EMBL" id="JAJTTA010000006">
    <property type="protein sequence ID" value="MCF0043441.1"/>
    <property type="molecule type" value="Genomic_DNA"/>
</dbReference>
<sequence>MKSMEFLKSQRLNNLKYEIRGATYQKALELESLGYKIHNLNIGNPAPFGFDSPDEIVHDIIMNLRNAQGYSDSRGLFAARKAVMHYTQTIGIQDVEINDIFIGNGVSELILLSMQALLNPGDEILVPSPDYPLWTAAIALSGGTPVHYVCDEESDWNPDLDDLEKKITSRTKGIVLINPNNPTGAVYEKDVLIRIAKIAEEHGLIIFSDEIYDKILYDGAVHYPMGSLVTETLCVTYGGLSKNYRSAGFRGGWMILSGAKQKAKSYLEGILLLASMRLCANVPTQYAIQTALGGYQSIKELVVPTGRLHKQMNLVYDRLTSIPGITCVKPKGSLYVFPKIDLKKFGLKTDEQFVYDLLSDQKVLVVAGTGFNYISDDHFRIVFLPTIDELNQAMDKIEFFFENRRILSTRTVEDVIA</sequence>
<dbReference type="PANTHER" id="PTHR43488">
    <property type="entry name" value="GLUTAMATE-PYRUVATE AMINOTRANSFERASE ALAA"/>
    <property type="match status" value="1"/>
</dbReference>
<reference evidence="8" key="1">
    <citation type="submission" date="2021-12" db="EMBL/GenBank/DDBJ databases">
        <title>Novel species in genus Dyadobacter.</title>
        <authorList>
            <person name="Ma C."/>
        </authorList>
    </citation>
    <scope>NUCLEOTIDE SEQUENCE</scope>
    <source>
        <strain evidence="8">CY399</strain>
    </source>
</reference>
<gene>
    <name evidence="8" type="ORF">LXM24_25270</name>
</gene>
<organism evidence="8 9">
    <name type="scientific">Dyadobacter fanqingshengii</name>
    <dbReference type="NCBI Taxonomy" id="2906443"/>
    <lineage>
        <taxon>Bacteria</taxon>
        <taxon>Pseudomonadati</taxon>
        <taxon>Bacteroidota</taxon>
        <taxon>Cytophagia</taxon>
        <taxon>Cytophagales</taxon>
        <taxon>Spirosomataceae</taxon>
        <taxon>Dyadobacter</taxon>
    </lineage>
</organism>
<dbReference type="InterPro" id="IPR004839">
    <property type="entry name" value="Aminotransferase_I/II_large"/>
</dbReference>
<evidence type="ECO:0000259" key="7">
    <source>
        <dbReference type="Pfam" id="PF00155"/>
    </source>
</evidence>
<dbReference type="CDD" id="cd00609">
    <property type="entry name" value="AAT_like"/>
    <property type="match status" value="1"/>
</dbReference>
<comment type="caution">
    <text evidence="8">The sequence shown here is derived from an EMBL/GenBank/DDBJ whole genome shotgun (WGS) entry which is preliminary data.</text>
</comment>
<dbReference type="PANTHER" id="PTHR43488:SF2">
    <property type="entry name" value="GLUTAMATE-PYRUVATE AMINOTRANSFERASE ALAA"/>
    <property type="match status" value="1"/>
</dbReference>
<keyword evidence="3 8" id="KW-0032">Aminotransferase</keyword>
<dbReference type="Gene3D" id="3.90.1150.10">
    <property type="entry name" value="Aspartate Aminotransferase, domain 1"/>
    <property type="match status" value="1"/>
</dbReference>
<evidence type="ECO:0000256" key="4">
    <source>
        <dbReference type="ARBA" id="ARBA00022679"/>
    </source>
</evidence>
<proteinExistence type="inferred from homology"/>
<dbReference type="GO" id="GO:0030170">
    <property type="term" value="F:pyridoxal phosphate binding"/>
    <property type="evidence" value="ECO:0007669"/>
    <property type="project" value="InterPro"/>
</dbReference>
<comment type="similarity">
    <text evidence="2">Belongs to the class-I pyridoxal-phosphate-dependent aminotransferase family.</text>
</comment>
<dbReference type="EC" id="2.6.1.2" evidence="6"/>
<protein>
    <recommendedName>
        <fullName evidence="6">alanine transaminase</fullName>
        <ecNumber evidence="6">2.6.1.2</ecNumber>
    </recommendedName>
</protein>
<accession>A0A9X1PDY9</accession>
<evidence type="ECO:0000313" key="8">
    <source>
        <dbReference type="EMBL" id="MCF0043441.1"/>
    </source>
</evidence>
<dbReference type="InterPro" id="IPR015422">
    <property type="entry name" value="PyrdxlP-dep_Trfase_small"/>
</dbReference>
<evidence type="ECO:0000256" key="3">
    <source>
        <dbReference type="ARBA" id="ARBA00022576"/>
    </source>
</evidence>
<evidence type="ECO:0000256" key="1">
    <source>
        <dbReference type="ARBA" id="ARBA00001933"/>
    </source>
</evidence>
<keyword evidence="5" id="KW-0663">Pyridoxal phosphate</keyword>
<evidence type="ECO:0000313" key="9">
    <source>
        <dbReference type="Proteomes" id="UP001139700"/>
    </source>
</evidence>
<keyword evidence="9" id="KW-1185">Reference proteome</keyword>
<dbReference type="Pfam" id="PF00155">
    <property type="entry name" value="Aminotran_1_2"/>
    <property type="match status" value="1"/>
</dbReference>
<comment type="cofactor">
    <cofactor evidence="1">
        <name>pyridoxal 5'-phosphate</name>
        <dbReference type="ChEBI" id="CHEBI:597326"/>
    </cofactor>
</comment>
<dbReference type="GO" id="GO:0004021">
    <property type="term" value="F:L-alanine:2-oxoglutarate aminotransferase activity"/>
    <property type="evidence" value="ECO:0007669"/>
    <property type="project" value="UniProtKB-EC"/>
</dbReference>
<evidence type="ECO:0000256" key="6">
    <source>
        <dbReference type="ARBA" id="ARBA00026106"/>
    </source>
</evidence>
<evidence type="ECO:0000256" key="5">
    <source>
        <dbReference type="ARBA" id="ARBA00022898"/>
    </source>
</evidence>
<evidence type="ECO:0000256" key="2">
    <source>
        <dbReference type="ARBA" id="ARBA00007441"/>
    </source>
</evidence>
<dbReference type="AlphaFoldDB" id="A0A9X1PDY9"/>
<keyword evidence="4" id="KW-0808">Transferase</keyword>
<feature type="domain" description="Aminotransferase class I/classII large" evidence="7">
    <location>
        <begin position="38"/>
        <end position="397"/>
    </location>
</feature>